<dbReference type="InterPro" id="IPR018062">
    <property type="entry name" value="HTH_AraC-typ_CS"/>
</dbReference>
<dbReference type="InterPro" id="IPR011110">
    <property type="entry name" value="Reg_prop"/>
</dbReference>
<keyword evidence="13" id="KW-1133">Transmembrane helix</keyword>
<feature type="domain" description="Histidine kinase" evidence="15">
    <location>
        <begin position="849"/>
        <end position="1066"/>
    </location>
</feature>
<name>A0AAE3MCP0_9BACT</name>
<keyword evidence="18" id="KW-1185">Reference proteome</keyword>
<dbReference type="InterPro" id="IPR036097">
    <property type="entry name" value="HisK_dim/P_sf"/>
</dbReference>
<dbReference type="SUPFAM" id="SSF55874">
    <property type="entry name" value="ATPase domain of HSP90 chaperone/DNA topoisomerase II/histidine kinase"/>
    <property type="match status" value="1"/>
</dbReference>
<dbReference type="InterPro" id="IPR004358">
    <property type="entry name" value="Sig_transdc_His_kin-like_C"/>
</dbReference>
<evidence type="ECO:0000256" key="9">
    <source>
        <dbReference type="ARBA" id="ARBA00023015"/>
    </source>
</evidence>
<dbReference type="PROSITE" id="PS01124">
    <property type="entry name" value="HTH_ARAC_FAMILY_2"/>
    <property type="match status" value="1"/>
</dbReference>
<keyword evidence="9" id="KW-0805">Transcription regulation</keyword>
<dbReference type="InterPro" id="IPR013783">
    <property type="entry name" value="Ig-like_fold"/>
</dbReference>
<dbReference type="Pfam" id="PF00512">
    <property type="entry name" value="HisKA"/>
    <property type="match status" value="1"/>
</dbReference>
<proteinExistence type="predicted"/>
<dbReference type="SMART" id="SM00448">
    <property type="entry name" value="REC"/>
    <property type="match status" value="1"/>
</dbReference>
<keyword evidence="7" id="KW-0067">ATP-binding</keyword>
<protein>
    <recommendedName>
        <fullName evidence="2">histidine kinase</fullName>
        <ecNumber evidence="2">2.7.13.3</ecNumber>
    </recommendedName>
</protein>
<dbReference type="PANTHER" id="PTHR43547">
    <property type="entry name" value="TWO-COMPONENT HISTIDINE KINASE"/>
    <property type="match status" value="1"/>
</dbReference>
<dbReference type="InterPro" id="IPR011123">
    <property type="entry name" value="Y_Y_Y"/>
</dbReference>
<evidence type="ECO:0000256" key="1">
    <source>
        <dbReference type="ARBA" id="ARBA00000085"/>
    </source>
</evidence>
<evidence type="ECO:0000256" key="5">
    <source>
        <dbReference type="ARBA" id="ARBA00022741"/>
    </source>
</evidence>
<keyword evidence="10" id="KW-0238">DNA-binding</keyword>
<dbReference type="SUPFAM" id="SSF63829">
    <property type="entry name" value="Calcium-dependent phosphotriesterase"/>
    <property type="match status" value="4"/>
</dbReference>
<feature type="domain" description="Response regulatory" evidence="16">
    <location>
        <begin position="1113"/>
        <end position="1228"/>
    </location>
</feature>
<dbReference type="Pfam" id="PF07495">
    <property type="entry name" value="Y_Y_Y"/>
    <property type="match status" value="1"/>
</dbReference>
<evidence type="ECO:0000256" key="4">
    <source>
        <dbReference type="ARBA" id="ARBA00022679"/>
    </source>
</evidence>
<evidence type="ECO:0000256" key="2">
    <source>
        <dbReference type="ARBA" id="ARBA00012438"/>
    </source>
</evidence>
<keyword evidence="13" id="KW-0472">Membrane</keyword>
<dbReference type="Gene3D" id="3.40.50.2300">
    <property type="match status" value="1"/>
</dbReference>
<dbReference type="Gene3D" id="2.60.40.10">
    <property type="entry name" value="Immunoglobulins"/>
    <property type="match status" value="1"/>
</dbReference>
<keyword evidence="11" id="KW-0804">Transcription</keyword>
<dbReference type="EMBL" id="JAPDPI010000010">
    <property type="protein sequence ID" value="MCW3805326.1"/>
    <property type="molecule type" value="Genomic_DNA"/>
</dbReference>
<dbReference type="SMART" id="SM00387">
    <property type="entry name" value="HATPase_c"/>
    <property type="match status" value="1"/>
</dbReference>
<keyword evidence="4" id="KW-0808">Transferase</keyword>
<dbReference type="SUPFAM" id="SSF47384">
    <property type="entry name" value="Homodimeric domain of signal transducing histidine kinase"/>
    <property type="match status" value="1"/>
</dbReference>
<keyword evidence="5" id="KW-0547">Nucleotide-binding</keyword>
<dbReference type="GO" id="GO:0003700">
    <property type="term" value="F:DNA-binding transcription factor activity"/>
    <property type="evidence" value="ECO:0007669"/>
    <property type="project" value="InterPro"/>
</dbReference>
<dbReference type="PRINTS" id="PR00344">
    <property type="entry name" value="BCTRLSENSOR"/>
</dbReference>
<sequence>MKFRLQVLLSLFVILIFIPIKIGSQNTRVIQLPIMDQLPSNSVFRVYQDKEGYMWFGTQDGICRYDGYRTKIFRSDLHNPSLLSSNEISSIAEDNNENIWVGTYEGLNIIDKQTYSIQPHPDSLLKNVTIFSIVNASDSSLWVGYDNGLRRYNKDFSLKKDYSNGINGHNSIPNTSINHIFEDSYQNIWVAMWNNGLYKYNKESDHFIKYPKIGNNDNPFRIFQDARNNYWIGTWNEGVFLFNPNTFSKDTYKEIILPPWKNKSTDNRFFSFVQDEQSNYIWAMSLSGITTFKYNNNGEIEPTDTRNLFKNTNNIFSEIIKDKDGNLWIGAFSEGAFKIDFNKPGIENFPIHLLQNKSNIAPSFTTICEDGDGEIWFNQNRLGPFIFNPETNSLKYYEDISEIKNKDNLHTTAFITYISGLKEIWITTRANSRVIRIKKEGGNIKHIHESPLNSQEDMGHATIVFEDSQSNVWLANNKALFVKPFDHDNIITAHKNLGSITSITQDYNNALWVSTDTNGIYKLHIPNKLTQNNAGNLPIENINNMHTGVHIQTLASDLSGTVWIGKKDGSLIAYNTTNKTFTNRTYDCGLKGEAILDVITDKFNNLWITTYKKVIEYNPKNNASISYSAMDGMQINSHLKNSLFRSRNSKYIYIGGNRGYSRFSPSEHLLSPPQETNVKITDIKIQNESILNPEEIYRYKKSTSTLTLSPQDKNIEISFSALDYSNPDQIRYAYKLDGIDDDWVQVKEGRQYAVYSQLKKGKYKFHVKSTDTHNLWSNEITTLHIIRQPAFYETNTAFAFYIIIISCALAILIYIMMNRVKLKNKIKMAQFEKNKTEELTQTKLKYFTNISHDLLTPLTIISCLIDDIETTLPKKISQLSLMRSNVTRLKRLLQQILDFRRVENGKMQLTITNSDIASFIKDICYNHFLPVFHKKHINFSFHSTQKEIKAYFDADKIDKVLFNLLSNAFKYTPEKGNISVALQTYTEDIHKYLTIDVSDTGMGIAPEDIDNIFTRFYTNRTQMASGTHGIGLSLSKDLIELHHGWITVNSKIEEGTTFSIHIPINKESYSVNEITAVDIPIISHNEEPEADITDVEDPGQNNLPTTKKLSNVSILLVDDNQDLLELMKQILSRTYHVLTATNGVEALEKVKSADIDVIVSDVMMPEMDGIELCKTLKGDIETSHISIILLTAKNSINDRIDCYNAGSDAYISKPFEMGVLNARINNFIAHKRTKQEEFKSNVELNISTLENHSMDEQFLNHAIKIIEKYLSEAEFDINTFADELSLSKSSLYRKIKTTTGLSPIEFIRNIKLKHASEMLKNNTISIAEVAYAVGFSDPKYFSSCFKTEFNITPSEYQKQFLKP</sequence>
<evidence type="ECO:0000256" key="12">
    <source>
        <dbReference type="PROSITE-ProRule" id="PRU00169"/>
    </source>
</evidence>
<dbReference type="Pfam" id="PF02518">
    <property type="entry name" value="HATPase_c"/>
    <property type="match status" value="1"/>
</dbReference>
<keyword evidence="13" id="KW-0812">Transmembrane</keyword>
<dbReference type="CDD" id="cd00082">
    <property type="entry name" value="HisKA"/>
    <property type="match status" value="1"/>
</dbReference>
<dbReference type="InterPro" id="IPR018060">
    <property type="entry name" value="HTH_AraC"/>
</dbReference>
<dbReference type="Gene3D" id="3.30.565.10">
    <property type="entry name" value="Histidine kinase-like ATPase, C-terminal domain"/>
    <property type="match status" value="1"/>
</dbReference>
<dbReference type="PROSITE" id="PS50109">
    <property type="entry name" value="HIS_KIN"/>
    <property type="match status" value="1"/>
</dbReference>
<evidence type="ECO:0000313" key="18">
    <source>
        <dbReference type="Proteomes" id="UP001207408"/>
    </source>
</evidence>
<dbReference type="InterPro" id="IPR015943">
    <property type="entry name" value="WD40/YVTN_repeat-like_dom_sf"/>
</dbReference>
<dbReference type="GO" id="GO:0043565">
    <property type="term" value="F:sequence-specific DNA binding"/>
    <property type="evidence" value="ECO:0007669"/>
    <property type="project" value="InterPro"/>
</dbReference>
<dbReference type="InterPro" id="IPR009057">
    <property type="entry name" value="Homeodomain-like_sf"/>
</dbReference>
<dbReference type="Gene3D" id="1.10.10.60">
    <property type="entry name" value="Homeodomain-like"/>
    <property type="match status" value="2"/>
</dbReference>
<keyword evidence="8" id="KW-0902">Two-component regulatory system</keyword>
<feature type="domain" description="HTH araC/xylS-type" evidence="14">
    <location>
        <begin position="1260"/>
        <end position="1359"/>
    </location>
</feature>
<evidence type="ECO:0000256" key="10">
    <source>
        <dbReference type="ARBA" id="ARBA00023125"/>
    </source>
</evidence>
<dbReference type="Gene3D" id="1.10.287.130">
    <property type="match status" value="1"/>
</dbReference>
<accession>A0AAE3MCP0</accession>
<dbReference type="Pfam" id="PF00072">
    <property type="entry name" value="Response_reg"/>
    <property type="match status" value="1"/>
</dbReference>
<evidence type="ECO:0000259" key="14">
    <source>
        <dbReference type="PROSITE" id="PS01124"/>
    </source>
</evidence>
<evidence type="ECO:0000256" key="13">
    <source>
        <dbReference type="SAM" id="Phobius"/>
    </source>
</evidence>
<feature type="modified residue" description="4-aspartylphosphate" evidence="12">
    <location>
        <position position="1161"/>
    </location>
</feature>
<dbReference type="FunFam" id="3.30.565.10:FF:000037">
    <property type="entry name" value="Hybrid sensor histidine kinase/response regulator"/>
    <property type="match status" value="1"/>
</dbReference>
<evidence type="ECO:0000313" key="17">
    <source>
        <dbReference type="EMBL" id="MCW3805326.1"/>
    </source>
</evidence>
<dbReference type="InterPro" id="IPR005467">
    <property type="entry name" value="His_kinase_dom"/>
</dbReference>
<dbReference type="SMART" id="SM00388">
    <property type="entry name" value="HisKA"/>
    <property type="match status" value="1"/>
</dbReference>
<comment type="catalytic activity">
    <reaction evidence="1">
        <text>ATP + protein L-histidine = ADP + protein N-phospho-L-histidine.</text>
        <dbReference type="EC" id="2.7.13.3"/>
    </reaction>
</comment>
<dbReference type="GO" id="GO:0005524">
    <property type="term" value="F:ATP binding"/>
    <property type="evidence" value="ECO:0007669"/>
    <property type="project" value="UniProtKB-KW"/>
</dbReference>
<dbReference type="GO" id="GO:0000155">
    <property type="term" value="F:phosphorelay sensor kinase activity"/>
    <property type="evidence" value="ECO:0007669"/>
    <property type="project" value="InterPro"/>
</dbReference>
<dbReference type="SUPFAM" id="SSF46689">
    <property type="entry name" value="Homeodomain-like"/>
    <property type="match status" value="1"/>
</dbReference>
<evidence type="ECO:0000256" key="6">
    <source>
        <dbReference type="ARBA" id="ARBA00022777"/>
    </source>
</evidence>
<keyword evidence="3 12" id="KW-0597">Phosphoprotein</keyword>
<dbReference type="Pfam" id="PF12833">
    <property type="entry name" value="HTH_18"/>
    <property type="match status" value="1"/>
</dbReference>
<evidence type="ECO:0000256" key="3">
    <source>
        <dbReference type="ARBA" id="ARBA00022553"/>
    </source>
</evidence>
<dbReference type="PANTHER" id="PTHR43547:SF2">
    <property type="entry name" value="HYBRID SIGNAL TRANSDUCTION HISTIDINE KINASE C"/>
    <property type="match status" value="1"/>
</dbReference>
<keyword evidence="6" id="KW-0418">Kinase</keyword>
<dbReference type="PROSITE" id="PS50110">
    <property type="entry name" value="RESPONSE_REGULATORY"/>
    <property type="match status" value="1"/>
</dbReference>
<evidence type="ECO:0000256" key="7">
    <source>
        <dbReference type="ARBA" id="ARBA00022840"/>
    </source>
</evidence>
<dbReference type="EC" id="2.7.13.3" evidence="2"/>
<dbReference type="SUPFAM" id="SSF52172">
    <property type="entry name" value="CheY-like"/>
    <property type="match status" value="1"/>
</dbReference>
<dbReference type="FunFam" id="3.40.50.2300:FF:000138">
    <property type="entry name" value="Two-component system sensor histidine kinase/response regulator"/>
    <property type="match status" value="1"/>
</dbReference>
<reference evidence="17" key="1">
    <citation type="submission" date="2022-10" db="EMBL/GenBank/DDBJ databases">
        <authorList>
            <person name="Yu W.X."/>
        </authorList>
    </citation>
    <scope>NUCLEOTIDE SEQUENCE</scope>
    <source>
        <strain evidence="17">D04</strain>
    </source>
</reference>
<dbReference type="InterPro" id="IPR011006">
    <property type="entry name" value="CheY-like_superfamily"/>
</dbReference>
<feature type="transmembrane region" description="Helical" evidence="13">
    <location>
        <begin position="798"/>
        <end position="817"/>
    </location>
</feature>
<gene>
    <name evidence="17" type="ORF">OM074_06785</name>
</gene>
<dbReference type="PROSITE" id="PS00041">
    <property type="entry name" value="HTH_ARAC_FAMILY_1"/>
    <property type="match status" value="1"/>
</dbReference>
<dbReference type="SMART" id="SM00342">
    <property type="entry name" value="HTH_ARAC"/>
    <property type="match status" value="1"/>
</dbReference>
<dbReference type="Proteomes" id="UP001207408">
    <property type="component" value="Unassembled WGS sequence"/>
</dbReference>
<dbReference type="InterPro" id="IPR036890">
    <property type="entry name" value="HATPase_C_sf"/>
</dbReference>
<evidence type="ECO:0000259" key="15">
    <source>
        <dbReference type="PROSITE" id="PS50109"/>
    </source>
</evidence>
<dbReference type="InterPro" id="IPR003661">
    <property type="entry name" value="HisK_dim/P_dom"/>
</dbReference>
<evidence type="ECO:0000256" key="11">
    <source>
        <dbReference type="ARBA" id="ARBA00023163"/>
    </source>
</evidence>
<dbReference type="Gene3D" id="2.130.10.10">
    <property type="entry name" value="YVTN repeat-like/Quinoprotein amine dehydrogenase"/>
    <property type="match status" value="2"/>
</dbReference>
<dbReference type="InterPro" id="IPR001789">
    <property type="entry name" value="Sig_transdc_resp-reg_receiver"/>
</dbReference>
<comment type="caution">
    <text evidence="17">The sequence shown here is derived from an EMBL/GenBank/DDBJ whole genome shotgun (WGS) entry which is preliminary data.</text>
</comment>
<dbReference type="InterPro" id="IPR003594">
    <property type="entry name" value="HATPase_dom"/>
</dbReference>
<evidence type="ECO:0000259" key="16">
    <source>
        <dbReference type="PROSITE" id="PS50110"/>
    </source>
</evidence>
<evidence type="ECO:0000256" key="8">
    <source>
        <dbReference type="ARBA" id="ARBA00023012"/>
    </source>
</evidence>
<organism evidence="17 18">
    <name type="scientific">Plebeiibacterium marinum</name>
    <dbReference type="NCBI Taxonomy" id="2992111"/>
    <lineage>
        <taxon>Bacteria</taxon>
        <taxon>Pseudomonadati</taxon>
        <taxon>Bacteroidota</taxon>
        <taxon>Bacteroidia</taxon>
        <taxon>Marinilabiliales</taxon>
        <taxon>Marinilabiliaceae</taxon>
        <taxon>Plebeiibacterium</taxon>
    </lineage>
</organism>
<dbReference type="Pfam" id="PF07494">
    <property type="entry name" value="Reg_prop"/>
    <property type="match status" value="3"/>
</dbReference>